<name>A0A378R034_9GAMM</name>
<evidence type="ECO:0000313" key="2">
    <source>
        <dbReference type="EMBL" id="STZ08169.1"/>
    </source>
</evidence>
<dbReference type="Proteomes" id="UP000254065">
    <property type="component" value="Unassembled WGS sequence"/>
</dbReference>
<organism evidence="2 3">
    <name type="scientific">Moraxella caprae</name>
    <dbReference type="NCBI Taxonomy" id="90240"/>
    <lineage>
        <taxon>Bacteria</taxon>
        <taxon>Pseudomonadati</taxon>
        <taxon>Pseudomonadota</taxon>
        <taxon>Gammaproteobacteria</taxon>
        <taxon>Moraxellales</taxon>
        <taxon>Moraxellaceae</taxon>
        <taxon>Moraxella</taxon>
    </lineage>
</organism>
<keyword evidence="1" id="KW-1133">Transmembrane helix</keyword>
<evidence type="ECO:0000313" key="3">
    <source>
        <dbReference type="Proteomes" id="UP000254065"/>
    </source>
</evidence>
<accession>A0A378R034</accession>
<dbReference type="EMBL" id="UGQB01000004">
    <property type="protein sequence ID" value="STZ08169.1"/>
    <property type="molecule type" value="Genomic_DNA"/>
</dbReference>
<evidence type="ECO:0000256" key="1">
    <source>
        <dbReference type="SAM" id="Phobius"/>
    </source>
</evidence>
<proteinExistence type="predicted"/>
<sequence>MDEVLSDVGLFMVVSVLFYIMPKIDIRNIMIWLL</sequence>
<dbReference type="AlphaFoldDB" id="A0A378R034"/>
<keyword evidence="3" id="KW-1185">Reference proteome</keyword>
<protein>
    <submittedName>
        <fullName evidence="2">Uncharacterized protein</fullName>
    </submittedName>
</protein>
<feature type="transmembrane region" description="Helical" evidence="1">
    <location>
        <begin position="6"/>
        <end position="22"/>
    </location>
</feature>
<dbReference type="STRING" id="1122244.GCA_000426885_00571"/>
<gene>
    <name evidence="2" type="ORF">NCTC12877_01160</name>
</gene>
<reference evidence="2 3" key="1">
    <citation type="submission" date="2018-06" db="EMBL/GenBank/DDBJ databases">
        <authorList>
            <consortium name="Pathogen Informatics"/>
            <person name="Doyle S."/>
        </authorList>
    </citation>
    <scope>NUCLEOTIDE SEQUENCE [LARGE SCALE GENOMIC DNA]</scope>
    <source>
        <strain evidence="2 3">NCTC12877</strain>
    </source>
</reference>
<keyword evidence="1" id="KW-0472">Membrane</keyword>
<keyword evidence="1" id="KW-0812">Transmembrane</keyword>